<reference evidence="2" key="1">
    <citation type="journal article" date="2008" name="Nat. Genet.">
        <title>The Pristionchus pacificus genome provides a unique perspective on nematode lifestyle and parasitism.</title>
        <authorList>
            <person name="Dieterich C."/>
            <person name="Clifton S.W."/>
            <person name="Schuster L.N."/>
            <person name="Chinwalla A."/>
            <person name="Delehaunty K."/>
            <person name="Dinkelacker I."/>
            <person name="Fulton L."/>
            <person name="Fulton R."/>
            <person name="Godfrey J."/>
            <person name="Minx P."/>
            <person name="Mitreva M."/>
            <person name="Roeseler W."/>
            <person name="Tian H."/>
            <person name="Witte H."/>
            <person name="Yang S.P."/>
            <person name="Wilson R.K."/>
            <person name="Sommer R.J."/>
        </authorList>
    </citation>
    <scope>NUCLEOTIDE SEQUENCE [LARGE SCALE GENOMIC DNA]</scope>
    <source>
        <strain evidence="2">PS312</strain>
    </source>
</reference>
<organism evidence="1 2">
    <name type="scientific">Pristionchus pacificus</name>
    <name type="common">Parasitic nematode worm</name>
    <dbReference type="NCBI Taxonomy" id="54126"/>
    <lineage>
        <taxon>Eukaryota</taxon>
        <taxon>Metazoa</taxon>
        <taxon>Ecdysozoa</taxon>
        <taxon>Nematoda</taxon>
        <taxon>Chromadorea</taxon>
        <taxon>Rhabditida</taxon>
        <taxon>Rhabditina</taxon>
        <taxon>Diplogasteromorpha</taxon>
        <taxon>Diplogasteroidea</taxon>
        <taxon>Neodiplogasteridae</taxon>
        <taxon>Pristionchus</taxon>
    </lineage>
</organism>
<name>A0A2A6BM69_PRIPA</name>
<evidence type="ECO:0000313" key="1">
    <source>
        <dbReference type="EnsemblMetazoa" id="PPA03928.1"/>
    </source>
</evidence>
<proteinExistence type="predicted"/>
<dbReference type="AlphaFoldDB" id="A0A2A6BM69"/>
<dbReference type="Proteomes" id="UP000005239">
    <property type="component" value="Unassembled WGS sequence"/>
</dbReference>
<accession>A0A2A6BM69</accession>
<accession>A0A8R1Y6V8</accession>
<protein>
    <submittedName>
        <fullName evidence="1">Uncharacterized protein</fullName>
    </submittedName>
</protein>
<evidence type="ECO:0000313" key="2">
    <source>
        <dbReference type="Proteomes" id="UP000005239"/>
    </source>
</evidence>
<reference evidence="1" key="2">
    <citation type="submission" date="2022-06" db="UniProtKB">
        <authorList>
            <consortium name="EnsemblMetazoa"/>
        </authorList>
    </citation>
    <scope>IDENTIFICATION</scope>
    <source>
        <strain evidence="1">PS312</strain>
    </source>
</reference>
<gene>
    <name evidence="1" type="primary">WBGene00093482</name>
</gene>
<dbReference type="EnsemblMetazoa" id="PPA03928.1">
    <property type="protein sequence ID" value="PPA03928.1"/>
    <property type="gene ID" value="WBGene00093482"/>
</dbReference>
<sequence>MCIFSQISILSRDLLAVYEFRESFFGSTEIIGIVSTMPSELYKWAHKGQTSDKQECLFILLERAINWPKTMEKLLECGFLSVAHHYAHLPINQTTVREANVYASSSILLMHPEYRQVFRRWTCDGVMGNATADFGRSIPPSRTGVGRNYVLVDEDTEMF</sequence>
<keyword evidence="2" id="KW-1185">Reference proteome</keyword>